<dbReference type="InterPro" id="IPR003458">
    <property type="entry name" value="Phage_T4_Gp38_tail_assem"/>
</dbReference>
<reference evidence="1" key="1">
    <citation type="submission" date="2018-04" db="EMBL/GenBank/DDBJ databases">
        <authorList>
            <person name="Go L.Y."/>
            <person name="Mitchell J.A."/>
        </authorList>
    </citation>
    <scope>NUCLEOTIDE SEQUENCE</scope>
    <source>
        <strain evidence="1">ARTV</strain>
    </source>
</reference>
<evidence type="ECO:0000313" key="1">
    <source>
        <dbReference type="EMBL" id="SSW95026.1"/>
    </source>
</evidence>
<dbReference type="EMBL" id="UFQR01000002">
    <property type="protein sequence ID" value="SSW95026.1"/>
    <property type="molecule type" value="Genomic_DNA"/>
</dbReference>
<sequence length="205" mass="23066">MKYTVDIAQPNFDKNGFATQSGWLQIYQYAYDATGEYTGTTYEYVIKDMGLSAGSTLAAPIIPADDKAIVRSEDSKTWEYPADHRGKPIFNAETQAALIVDYIGEIKAGFTLIELKTPFDKWDGKKWVTDKKAQKEQAVRLAESQKKALISEAETEITLLERKSRLAMASDEEKAIVNAWEIYSVQLSEVNTETAPNINWPEKPQ</sequence>
<gene>
    <name evidence="1" type="primary">tfaE_2</name>
    <name evidence="1" type="ORF">ARTV_0682</name>
</gene>
<dbReference type="AlphaFoldDB" id="A0A3B0MKW6"/>
<accession>A0A3B0MKW6</accession>
<dbReference type="Pfam" id="PF02413">
    <property type="entry name" value="Caudo_TAP"/>
    <property type="match status" value="1"/>
</dbReference>
<dbReference type="PANTHER" id="PTHR34413:SF2">
    <property type="entry name" value="PROPHAGE TAIL FIBER ASSEMBLY PROTEIN HOMOLOG TFAE-RELATED"/>
    <property type="match status" value="1"/>
</dbReference>
<organism evidence="1">
    <name type="scientific">Arsenophonus endosymbiont of Trialeurodes vaporariorum</name>
    <dbReference type="NCBI Taxonomy" id="235567"/>
    <lineage>
        <taxon>Bacteria</taxon>
        <taxon>Pseudomonadati</taxon>
        <taxon>Pseudomonadota</taxon>
        <taxon>Gammaproteobacteria</taxon>
        <taxon>Enterobacterales</taxon>
        <taxon>Morganellaceae</taxon>
        <taxon>Arsenophonus</taxon>
    </lineage>
</organism>
<dbReference type="InterPro" id="IPR051220">
    <property type="entry name" value="TFA_Chaperone"/>
</dbReference>
<dbReference type="PANTHER" id="PTHR34413">
    <property type="entry name" value="PROPHAGE TAIL FIBER ASSEMBLY PROTEIN HOMOLOG TFAE-RELATED-RELATED"/>
    <property type="match status" value="1"/>
</dbReference>
<name>A0A3B0MKW6_9GAMM</name>
<proteinExistence type="predicted"/>
<protein>
    <submittedName>
        <fullName evidence="1">Tail fiber assembly protein from lambdoid prophage e14</fullName>
    </submittedName>
</protein>